<evidence type="ECO:0000313" key="2">
    <source>
        <dbReference type="Proteomes" id="UP000008370"/>
    </source>
</evidence>
<keyword evidence="2" id="KW-1185">Reference proteome</keyword>
<sequence>MLSCLGLNPPPSATSVNGKRLLLNLHTANSSCLLSPGVTHVNSAMNTTTSASGGVKA</sequence>
<evidence type="ECO:0000313" key="1">
    <source>
        <dbReference type="EMBL" id="EKM49353.1"/>
    </source>
</evidence>
<accession>K5VE17</accession>
<protein>
    <submittedName>
        <fullName evidence="1">Uncharacterized protein</fullName>
    </submittedName>
</protein>
<dbReference type="KEGG" id="pco:PHACADRAFT_265680"/>
<dbReference type="InParanoid" id="K5VE17"/>
<dbReference type="HOGENOM" id="CLU_2997179_0_0_1"/>
<proteinExistence type="predicted"/>
<dbReference type="AlphaFoldDB" id="K5VE17"/>
<gene>
    <name evidence="1" type="ORF">PHACADRAFT_265680</name>
</gene>
<dbReference type="GeneID" id="18919164"/>
<organism evidence="1 2">
    <name type="scientific">Phanerochaete carnosa (strain HHB-10118-sp)</name>
    <name type="common">White-rot fungus</name>
    <name type="synonym">Peniophora carnosa</name>
    <dbReference type="NCBI Taxonomy" id="650164"/>
    <lineage>
        <taxon>Eukaryota</taxon>
        <taxon>Fungi</taxon>
        <taxon>Dikarya</taxon>
        <taxon>Basidiomycota</taxon>
        <taxon>Agaricomycotina</taxon>
        <taxon>Agaricomycetes</taxon>
        <taxon>Polyporales</taxon>
        <taxon>Phanerochaetaceae</taxon>
        <taxon>Phanerochaete</taxon>
    </lineage>
</organism>
<reference evidence="1 2" key="1">
    <citation type="journal article" date="2012" name="BMC Genomics">
        <title>Comparative genomics of the white-rot fungi, Phanerochaete carnosa and P. chrysosporium, to elucidate the genetic basis of the distinct wood types they colonize.</title>
        <authorList>
            <person name="Suzuki H."/>
            <person name="MacDonald J."/>
            <person name="Syed K."/>
            <person name="Salamov A."/>
            <person name="Hori C."/>
            <person name="Aerts A."/>
            <person name="Henrissat B."/>
            <person name="Wiebenga A."/>
            <person name="vanKuyk P.A."/>
            <person name="Barry K."/>
            <person name="Lindquist E."/>
            <person name="LaButti K."/>
            <person name="Lapidus A."/>
            <person name="Lucas S."/>
            <person name="Coutinho P."/>
            <person name="Gong Y."/>
            <person name="Samejima M."/>
            <person name="Mahadevan R."/>
            <person name="Abou-Zaid M."/>
            <person name="de Vries R.P."/>
            <person name="Igarashi K."/>
            <person name="Yadav J.S."/>
            <person name="Grigoriev I.V."/>
            <person name="Master E.R."/>
        </authorList>
    </citation>
    <scope>NUCLEOTIDE SEQUENCE [LARGE SCALE GENOMIC DNA]</scope>
    <source>
        <strain evidence="1 2">HHB-10118-sp</strain>
    </source>
</reference>
<dbReference type="RefSeq" id="XP_007402088.1">
    <property type="nucleotide sequence ID" value="XM_007402026.1"/>
</dbReference>
<dbReference type="Proteomes" id="UP000008370">
    <property type="component" value="Unassembled WGS sequence"/>
</dbReference>
<name>K5VE17_PHACS</name>
<dbReference type="EMBL" id="JH930482">
    <property type="protein sequence ID" value="EKM49353.1"/>
    <property type="molecule type" value="Genomic_DNA"/>
</dbReference>